<feature type="transmembrane region" description="Helical" evidence="7">
    <location>
        <begin position="113"/>
        <end position="135"/>
    </location>
</feature>
<evidence type="ECO:0000256" key="5">
    <source>
        <dbReference type="ARBA" id="ARBA00023136"/>
    </source>
</evidence>
<organism evidence="9 10">
    <name type="scientific">Brochothrix thermosphacta</name>
    <name type="common">Microbacterium thermosphactum</name>
    <dbReference type="NCBI Taxonomy" id="2756"/>
    <lineage>
        <taxon>Bacteria</taxon>
        <taxon>Bacillati</taxon>
        <taxon>Bacillota</taxon>
        <taxon>Bacilli</taxon>
        <taxon>Bacillales</taxon>
        <taxon>Listeriaceae</taxon>
        <taxon>Brochothrix</taxon>
    </lineage>
</organism>
<feature type="transmembrane region" description="Helical" evidence="7">
    <location>
        <begin position="194"/>
        <end position="217"/>
    </location>
</feature>
<dbReference type="RefSeq" id="WP_227001998.1">
    <property type="nucleotide sequence ID" value="NZ_CBCPHX010000002.1"/>
</dbReference>
<evidence type="ECO:0000256" key="3">
    <source>
        <dbReference type="ARBA" id="ARBA00022692"/>
    </source>
</evidence>
<dbReference type="PANTHER" id="PTHR34390:SF2">
    <property type="entry name" value="SUCCINATE TRANSPORTER SUBUNIT YJJP-RELATED"/>
    <property type="match status" value="1"/>
</dbReference>
<comment type="similarity">
    <text evidence="6">Belongs to the ThrE exporter (TC 2.A.79) family.</text>
</comment>
<feature type="domain" description="Threonine/serine exporter-like N-terminal" evidence="8">
    <location>
        <begin position="10"/>
        <end position="248"/>
    </location>
</feature>
<evidence type="ECO:0000256" key="2">
    <source>
        <dbReference type="ARBA" id="ARBA00022475"/>
    </source>
</evidence>
<comment type="subcellular location">
    <subcellularLocation>
        <location evidence="1">Cell membrane</location>
        <topology evidence="1">Multi-pass membrane protein</topology>
    </subcellularLocation>
</comment>
<keyword evidence="5 7" id="KW-0472">Membrane</keyword>
<sequence>MSIKAGRVIDICVLTGKIMLENGAENYRVEDTMKRIANACYDGAEVGNSFATPTGIFMTIEDEGIKLQEVTKRTLNLKKVTEANQISREIVNKEISLDEAYKKLVRLDTENNLYPVWIQFTAAFIVSGALMLLFGGVWSDFIVTAFIGGIGYLIFYYNDELLKIKFLAEVLASMAIAAMGIFAVKYSIVSTLNIVVTGAVMPLVPGVPIANAVRDLLAGHLISGMGRGVEAILSAASIAIGIAITYRFLLN</sequence>
<evidence type="ECO:0000313" key="9">
    <source>
        <dbReference type="EMBL" id="SPP26018.1"/>
    </source>
</evidence>
<keyword evidence="3 7" id="KW-0812">Transmembrane</keyword>
<dbReference type="GO" id="GO:0022857">
    <property type="term" value="F:transmembrane transporter activity"/>
    <property type="evidence" value="ECO:0007669"/>
    <property type="project" value="InterPro"/>
</dbReference>
<evidence type="ECO:0000256" key="1">
    <source>
        <dbReference type="ARBA" id="ARBA00004651"/>
    </source>
</evidence>
<gene>
    <name evidence="9" type="ORF">BTBSAS_10229</name>
</gene>
<keyword evidence="4 7" id="KW-1133">Transmembrane helix</keyword>
<evidence type="ECO:0000256" key="7">
    <source>
        <dbReference type="SAM" id="Phobius"/>
    </source>
</evidence>
<dbReference type="InterPro" id="IPR010619">
    <property type="entry name" value="ThrE-like_N"/>
</dbReference>
<evidence type="ECO:0000256" key="4">
    <source>
        <dbReference type="ARBA" id="ARBA00022989"/>
    </source>
</evidence>
<protein>
    <recommendedName>
        <fullName evidence="8">Threonine/serine exporter-like N-terminal domain-containing protein</fullName>
    </recommendedName>
</protein>
<feature type="transmembrane region" description="Helical" evidence="7">
    <location>
        <begin position="141"/>
        <end position="158"/>
    </location>
</feature>
<dbReference type="GO" id="GO:0005886">
    <property type="term" value="C:plasma membrane"/>
    <property type="evidence" value="ECO:0007669"/>
    <property type="project" value="UniProtKB-SubCell"/>
</dbReference>
<evidence type="ECO:0000256" key="6">
    <source>
        <dbReference type="ARBA" id="ARBA00034125"/>
    </source>
</evidence>
<dbReference type="PANTHER" id="PTHR34390">
    <property type="entry name" value="UPF0442 PROTEIN YJJB-RELATED"/>
    <property type="match status" value="1"/>
</dbReference>
<evidence type="ECO:0000259" key="8">
    <source>
        <dbReference type="Pfam" id="PF06738"/>
    </source>
</evidence>
<dbReference type="GO" id="GO:0015744">
    <property type="term" value="P:succinate transport"/>
    <property type="evidence" value="ECO:0007669"/>
    <property type="project" value="TreeGrafter"/>
</dbReference>
<dbReference type="Proteomes" id="UP000270190">
    <property type="component" value="Unassembled WGS sequence"/>
</dbReference>
<accession>A0A2X0PWQ6</accession>
<dbReference type="AlphaFoldDB" id="A0A2X0PWQ6"/>
<name>A0A2X0PWQ6_BROTH</name>
<dbReference type="Pfam" id="PF06738">
    <property type="entry name" value="ThrE"/>
    <property type="match status" value="1"/>
</dbReference>
<keyword evidence="2" id="KW-1003">Cell membrane</keyword>
<proteinExistence type="inferred from homology"/>
<dbReference type="EMBL" id="OUNC01000001">
    <property type="protein sequence ID" value="SPP26018.1"/>
    <property type="molecule type" value="Genomic_DNA"/>
</dbReference>
<reference evidence="10" key="1">
    <citation type="submission" date="2018-04" db="EMBL/GenBank/DDBJ databases">
        <authorList>
            <person name="Illikoud N."/>
        </authorList>
    </citation>
    <scope>NUCLEOTIDE SEQUENCE [LARGE SCALE GENOMIC DNA]</scope>
</reference>
<dbReference type="InterPro" id="IPR050539">
    <property type="entry name" value="ThrE_Dicarb/AminoAcid_Exp"/>
</dbReference>
<evidence type="ECO:0000313" key="10">
    <source>
        <dbReference type="Proteomes" id="UP000270190"/>
    </source>
</evidence>
<feature type="transmembrane region" description="Helical" evidence="7">
    <location>
        <begin position="170"/>
        <end position="188"/>
    </location>
</feature>
<feature type="transmembrane region" description="Helical" evidence="7">
    <location>
        <begin position="229"/>
        <end position="249"/>
    </location>
</feature>